<feature type="repeat" description="TPR" evidence="1">
    <location>
        <begin position="107"/>
        <end position="140"/>
    </location>
</feature>
<dbReference type="InterPro" id="IPR019734">
    <property type="entry name" value="TPR_rpt"/>
</dbReference>
<accession>A0A1G7DIQ8</accession>
<proteinExistence type="predicted"/>
<dbReference type="AlphaFoldDB" id="A0A1G7DIQ8"/>
<dbReference type="Proteomes" id="UP000199321">
    <property type="component" value="Unassembled WGS sequence"/>
</dbReference>
<dbReference type="EMBL" id="FNBA01000001">
    <property type="protein sequence ID" value="SDE51412.1"/>
    <property type="molecule type" value="Genomic_DNA"/>
</dbReference>
<name>A0A1G7DIQ8_9FLAO</name>
<protein>
    <submittedName>
        <fullName evidence="2">Tetratricopeptide repeat-containing protein</fullName>
    </submittedName>
</protein>
<organism evidence="2 3">
    <name type="scientific">Ulvibacter litoralis</name>
    <dbReference type="NCBI Taxonomy" id="227084"/>
    <lineage>
        <taxon>Bacteria</taxon>
        <taxon>Pseudomonadati</taxon>
        <taxon>Bacteroidota</taxon>
        <taxon>Flavobacteriia</taxon>
        <taxon>Flavobacteriales</taxon>
        <taxon>Flavobacteriaceae</taxon>
        <taxon>Ulvibacter</taxon>
    </lineage>
</organism>
<dbReference type="SUPFAM" id="SSF48452">
    <property type="entry name" value="TPR-like"/>
    <property type="match status" value="1"/>
</dbReference>
<gene>
    <name evidence="2" type="ORF">SAMN05421855_1011006</name>
</gene>
<dbReference type="PROSITE" id="PS50005">
    <property type="entry name" value="TPR"/>
    <property type="match status" value="1"/>
</dbReference>
<reference evidence="2 3" key="1">
    <citation type="submission" date="2016-10" db="EMBL/GenBank/DDBJ databases">
        <authorList>
            <person name="de Groot N.N."/>
        </authorList>
    </citation>
    <scope>NUCLEOTIDE SEQUENCE [LARGE SCALE GENOMIC DNA]</scope>
    <source>
        <strain evidence="2 3">DSM 16195</strain>
    </source>
</reference>
<dbReference type="Gene3D" id="1.25.40.10">
    <property type="entry name" value="Tetratricopeptide repeat domain"/>
    <property type="match status" value="2"/>
</dbReference>
<evidence type="ECO:0000256" key="1">
    <source>
        <dbReference type="PROSITE-ProRule" id="PRU00339"/>
    </source>
</evidence>
<keyword evidence="1" id="KW-0802">TPR repeat</keyword>
<evidence type="ECO:0000313" key="3">
    <source>
        <dbReference type="Proteomes" id="UP000199321"/>
    </source>
</evidence>
<dbReference type="SMART" id="SM00028">
    <property type="entry name" value="TPR"/>
    <property type="match status" value="2"/>
</dbReference>
<dbReference type="STRING" id="227084.SAMN05421855_1011006"/>
<keyword evidence="3" id="KW-1185">Reference proteome</keyword>
<dbReference type="OrthoDB" id="1122255at2"/>
<dbReference type="InterPro" id="IPR011990">
    <property type="entry name" value="TPR-like_helical_dom_sf"/>
</dbReference>
<dbReference type="RefSeq" id="WP_093141299.1">
    <property type="nucleotide sequence ID" value="NZ_BMWO01000001.1"/>
</dbReference>
<sequence length="193" mass="22340">METPNIYLFKALDAYPYELEKAAEALNYALSYDSENVKALCLLGKLYSEQLNDYNTAKTYYERALASRLDIPEVYPEYIRVLLLNDDYDEVQKLIDFALTVKGIDTAGIYLAQGHLFESKNEFDSAVEAFKEAKQYAMNNDFTDYVSAELKRVRKKLKVEKKNAKKAVETIEIPKEKEATNTNWFRNRLNSLL</sequence>
<evidence type="ECO:0000313" key="2">
    <source>
        <dbReference type="EMBL" id="SDE51412.1"/>
    </source>
</evidence>
<dbReference type="Pfam" id="PF13181">
    <property type="entry name" value="TPR_8"/>
    <property type="match status" value="2"/>
</dbReference>